<evidence type="ECO:0000313" key="3">
    <source>
        <dbReference type="Proteomes" id="UP001190700"/>
    </source>
</evidence>
<dbReference type="Proteomes" id="UP001190700">
    <property type="component" value="Unassembled WGS sequence"/>
</dbReference>
<feature type="region of interest" description="Disordered" evidence="1">
    <location>
        <begin position="324"/>
        <end position="380"/>
    </location>
</feature>
<keyword evidence="3" id="KW-1185">Reference proteome</keyword>
<dbReference type="EMBL" id="LGRX02014721">
    <property type="protein sequence ID" value="KAK3264206.1"/>
    <property type="molecule type" value="Genomic_DNA"/>
</dbReference>
<reference evidence="2 3" key="1">
    <citation type="journal article" date="2015" name="Genome Biol. Evol.">
        <title>Comparative Genomics of a Bacterivorous Green Alga Reveals Evolutionary Causalities and Consequences of Phago-Mixotrophic Mode of Nutrition.</title>
        <authorList>
            <person name="Burns J.A."/>
            <person name="Paasch A."/>
            <person name="Narechania A."/>
            <person name="Kim E."/>
        </authorList>
    </citation>
    <scope>NUCLEOTIDE SEQUENCE [LARGE SCALE GENOMIC DNA]</scope>
    <source>
        <strain evidence="2 3">PLY_AMNH</strain>
    </source>
</reference>
<feature type="compositionally biased region" description="Basic and acidic residues" evidence="1">
    <location>
        <begin position="229"/>
        <end position="248"/>
    </location>
</feature>
<organism evidence="2 3">
    <name type="scientific">Cymbomonas tetramitiformis</name>
    <dbReference type="NCBI Taxonomy" id="36881"/>
    <lineage>
        <taxon>Eukaryota</taxon>
        <taxon>Viridiplantae</taxon>
        <taxon>Chlorophyta</taxon>
        <taxon>Pyramimonadophyceae</taxon>
        <taxon>Pyramimonadales</taxon>
        <taxon>Pyramimonadaceae</taxon>
        <taxon>Cymbomonas</taxon>
    </lineage>
</organism>
<feature type="compositionally biased region" description="Polar residues" evidence="1">
    <location>
        <begin position="193"/>
        <end position="202"/>
    </location>
</feature>
<protein>
    <submittedName>
        <fullName evidence="2">Uncharacterized protein</fullName>
    </submittedName>
</protein>
<evidence type="ECO:0000313" key="2">
    <source>
        <dbReference type="EMBL" id="KAK3264206.1"/>
    </source>
</evidence>
<dbReference type="AlphaFoldDB" id="A0AAE0FQI9"/>
<feature type="compositionally biased region" description="Basic and acidic residues" evidence="1">
    <location>
        <begin position="336"/>
        <end position="354"/>
    </location>
</feature>
<accession>A0AAE0FQI9</accession>
<gene>
    <name evidence="2" type="ORF">CYMTET_27040</name>
</gene>
<name>A0AAE0FQI9_9CHLO</name>
<sequence>MCSRNLTSADCDHREMSRDTSSSDWLAVTGRRVGWRGDWAARWLGNWAASGNVILEARVGAGLGRLCDWVARWRGDWVAMGLGWLGGYLAGWRGSEGAGVCTAQKYVDSEELRAHPHHSFKLEGDLMIQMDALGVIQLCDGGKYRRSCASTAAEARAIDPSGGKSAAEGGEMEYGTQPGQRADPTTDARIQGEETSVGTQHQGGEDGSEGEGKTPRAPAEMRGAQGKGEVAESRSHGDGEVESARVDDPSQSVPGQKSPKDTAGDAATNDAATNRGAIEATAGIDDASTGTKNAASESDAVEAQGIKEQQALLELKAKLQEESSRLAGATAGKSKRPAELEFDPHRFRKGREGSSRASSTPHARLPVPTPAMSEEERRREAIWQKEEAESLEFEVDPKCLAKGASHPCFKKYLRAKAQWEALKEQTSATR</sequence>
<feature type="region of interest" description="Disordered" evidence="1">
    <location>
        <begin position="153"/>
        <end position="303"/>
    </location>
</feature>
<proteinExistence type="predicted"/>
<evidence type="ECO:0000256" key="1">
    <source>
        <dbReference type="SAM" id="MobiDB-lite"/>
    </source>
</evidence>
<feature type="compositionally biased region" description="Low complexity" evidence="1">
    <location>
        <begin position="264"/>
        <end position="277"/>
    </location>
</feature>
<comment type="caution">
    <text evidence="2">The sequence shown here is derived from an EMBL/GenBank/DDBJ whole genome shotgun (WGS) entry which is preliminary data.</text>
</comment>